<accession>A0A9P5ZGR7</accession>
<dbReference type="EMBL" id="MU154812">
    <property type="protein sequence ID" value="KAF9487142.1"/>
    <property type="molecule type" value="Genomic_DNA"/>
</dbReference>
<evidence type="ECO:0000313" key="1">
    <source>
        <dbReference type="EMBL" id="KAF9487142.1"/>
    </source>
</evidence>
<keyword evidence="2" id="KW-1185">Reference proteome</keyword>
<proteinExistence type="predicted"/>
<name>A0A9P5ZGR7_PLEER</name>
<dbReference type="Proteomes" id="UP000807025">
    <property type="component" value="Unassembled WGS sequence"/>
</dbReference>
<organism evidence="1 2">
    <name type="scientific">Pleurotus eryngii</name>
    <name type="common">Boletus of the steppes</name>
    <dbReference type="NCBI Taxonomy" id="5323"/>
    <lineage>
        <taxon>Eukaryota</taxon>
        <taxon>Fungi</taxon>
        <taxon>Dikarya</taxon>
        <taxon>Basidiomycota</taxon>
        <taxon>Agaricomycotina</taxon>
        <taxon>Agaricomycetes</taxon>
        <taxon>Agaricomycetidae</taxon>
        <taxon>Agaricales</taxon>
        <taxon>Pleurotineae</taxon>
        <taxon>Pleurotaceae</taxon>
        <taxon>Pleurotus</taxon>
    </lineage>
</organism>
<comment type="caution">
    <text evidence="1">The sequence shown here is derived from an EMBL/GenBank/DDBJ whole genome shotgun (WGS) entry which is preliminary data.</text>
</comment>
<dbReference type="AlphaFoldDB" id="A0A9P5ZGR7"/>
<protein>
    <submittedName>
        <fullName evidence="1">Uncharacterized protein</fullName>
    </submittedName>
</protein>
<sequence>MDKAAESNPVVTSGERDITTATCVGCMRRGQCGHDKRECLALIIFLVRRVFAFLISWGFGHTVGNRWHHPLFRLLSSSPPLRNTQNGTPLMRNVGMAGDSARTQDHGSTIDYHPTFMAIGGGFEWSLDLGHCSYIPMALVTQTKRPTHRERDGSAQQIEFMSIFSVELPVAGPVEPGEALVICAKGILLAYVLPSPPSDVRACGRTSRQYGEQVGGSQFCRPADEALLAGCGVWFDAVIEAVVSLVICSTSRRARRLQWIHLMARAGLGGTQSFARMIALR</sequence>
<evidence type="ECO:0000313" key="2">
    <source>
        <dbReference type="Proteomes" id="UP000807025"/>
    </source>
</evidence>
<reference evidence="1" key="1">
    <citation type="submission" date="2020-11" db="EMBL/GenBank/DDBJ databases">
        <authorList>
            <consortium name="DOE Joint Genome Institute"/>
            <person name="Ahrendt S."/>
            <person name="Riley R."/>
            <person name="Andreopoulos W."/>
            <person name="Labutti K."/>
            <person name="Pangilinan J."/>
            <person name="Ruiz-Duenas F.J."/>
            <person name="Barrasa J.M."/>
            <person name="Sanchez-Garcia M."/>
            <person name="Camarero S."/>
            <person name="Miyauchi S."/>
            <person name="Serrano A."/>
            <person name="Linde D."/>
            <person name="Babiker R."/>
            <person name="Drula E."/>
            <person name="Ayuso-Fernandez I."/>
            <person name="Pacheco R."/>
            <person name="Padilla G."/>
            <person name="Ferreira P."/>
            <person name="Barriuso J."/>
            <person name="Kellner H."/>
            <person name="Castanera R."/>
            <person name="Alfaro M."/>
            <person name="Ramirez L."/>
            <person name="Pisabarro A.G."/>
            <person name="Kuo A."/>
            <person name="Tritt A."/>
            <person name="Lipzen A."/>
            <person name="He G."/>
            <person name="Yan M."/>
            <person name="Ng V."/>
            <person name="Cullen D."/>
            <person name="Martin F."/>
            <person name="Rosso M.-N."/>
            <person name="Henrissat B."/>
            <person name="Hibbett D."/>
            <person name="Martinez A.T."/>
            <person name="Grigoriev I.V."/>
        </authorList>
    </citation>
    <scope>NUCLEOTIDE SEQUENCE</scope>
    <source>
        <strain evidence="1">ATCC 90797</strain>
    </source>
</reference>
<gene>
    <name evidence="1" type="ORF">BDN71DRAFT_1437065</name>
</gene>